<dbReference type="Proteomes" id="UP000557717">
    <property type="component" value="Unassembled WGS sequence"/>
</dbReference>
<dbReference type="PANTHER" id="PTHR41339:SF1">
    <property type="entry name" value="SECRETED PROTEIN"/>
    <property type="match status" value="1"/>
</dbReference>
<reference evidence="2 3" key="1">
    <citation type="submission" date="2020-08" db="EMBL/GenBank/DDBJ databases">
        <title>Genomic Encyclopedia of Type Strains, Phase IV (KMG-IV): sequencing the most valuable type-strain genomes for metagenomic binning, comparative biology and taxonomic classification.</title>
        <authorList>
            <person name="Goeker M."/>
        </authorList>
    </citation>
    <scope>NUCLEOTIDE SEQUENCE [LARGE SCALE GENOMIC DNA]</scope>
    <source>
        <strain evidence="2 3">YC6886</strain>
    </source>
</reference>
<gene>
    <name evidence="2" type="ORF">HNR46_000509</name>
</gene>
<accession>A0A840UX23</accession>
<dbReference type="PANTHER" id="PTHR41339">
    <property type="entry name" value="LIPL48"/>
    <property type="match status" value="1"/>
</dbReference>
<keyword evidence="3" id="KW-1185">Reference proteome</keyword>
<dbReference type="RefSeq" id="WP_184015472.1">
    <property type="nucleotide sequence ID" value="NZ_JACHFD010000002.1"/>
</dbReference>
<dbReference type="InterPro" id="IPR006626">
    <property type="entry name" value="PbH1"/>
</dbReference>
<evidence type="ECO:0000313" key="2">
    <source>
        <dbReference type="EMBL" id="MBB5350285.1"/>
    </source>
</evidence>
<evidence type="ECO:0000313" key="3">
    <source>
        <dbReference type="Proteomes" id="UP000557717"/>
    </source>
</evidence>
<keyword evidence="1" id="KW-0732">Signal</keyword>
<proteinExistence type="predicted"/>
<evidence type="ECO:0000256" key="1">
    <source>
        <dbReference type="SAM" id="SignalP"/>
    </source>
</evidence>
<organism evidence="2 3">
    <name type="scientific">Haloferula luteola</name>
    <dbReference type="NCBI Taxonomy" id="595692"/>
    <lineage>
        <taxon>Bacteria</taxon>
        <taxon>Pseudomonadati</taxon>
        <taxon>Verrucomicrobiota</taxon>
        <taxon>Verrucomicrobiia</taxon>
        <taxon>Verrucomicrobiales</taxon>
        <taxon>Verrucomicrobiaceae</taxon>
        <taxon>Haloferula</taxon>
    </lineage>
</organism>
<feature type="signal peptide" evidence="1">
    <location>
        <begin position="1"/>
        <end position="26"/>
    </location>
</feature>
<comment type="caution">
    <text evidence="2">The sequence shown here is derived from an EMBL/GenBank/DDBJ whole genome shotgun (WGS) entry which is preliminary data.</text>
</comment>
<protein>
    <submittedName>
        <fullName evidence="2">Putative membrane protein</fullName>
    </submittedName>
</protein>
<dbReference type="EMBL" id="JACHFD010000002">
    <property type="protein sequence ID" value="MBB5350285.1"/>
    <property type="molecule type" value="Genomic_DNA"/>
</dbReference>
<dbReference type="AlphaFoldDB" id="A0A840UX23"/>
<feature type="chain" id="PRO_5032616288" evidence="1">
    <location>
        <begin position="27"/>
        <end position="1109"/>
    </location>
</feature>
<dbReference type="SMART" id="SM00710">
    <property type="entry name" value="PbH1"/>
    <property type="match status" value="4"/>
</dbReference>
<name>A0A840UX23_9BACT</name>
<sequence length="1109" mass="115583">MKHASHSKTRHSLLLAAAAMPCVMQAAQIDVISTQTVTNTTYGSLVHAINTNTTWTKDNVYVLTDKVFVTGGATLTIEPGTKVYSTLDDKGTSNKDDDAFGAIVVTRGSKINAAGTADEPILFTTTDELEFELQDDVDGDGFIAEFPSYTTYSRWGGVVLLGSAPITIGGVGDGSAENSIEGFQPGASADVDDDGRADVIEYGGNNAADNSGVMTYCIIRHGGYVYNASAGHEINGLTLGGVGSGTTLSHIEVFANADDGVEFFGGTVNTDHFAMVFNQDDSFDIDEGHKGTHQFWFAVQAPYAEDGASSGHDNGGEWDGTTGTIVDSTANSSPTIYNATFIGAGTTAPVGNDKGNNAIYIDDRFAGKVYNSVFDDYSEDLIESSSDGPGTGLTFANNTVGRFGGGTPGSNLTYLNGAGAATTFFDASGNPINGNSNANTDPAYLAYSRDASTNELSYLDPRPSSTSPLLVSNGATLQSGAPVTTDYRGAFGSDNWLAGWTTFDARTYTSVKVDVIAEQTVTNTSFGSLVHAINTNTTWTSDKVYILTDKVFVTNGATLTIEPGTKVYSTLNDQGTSNKDDDAFGAIVVTRGSQIDAQGTAEEPIIFTTTDELEAASALDIDGDGFVATAPTYTTYARWGGVVLLGSAPITIGGVGDGSAENSIEGFQPGASADVDDDGRADVIEYGGSNAADSSGIMTYCSIRHGGYVYNASAGHEINGLTLGGVGNGTTLSHIEVFANADDGVEFFGGTVNTDHFVMAFNQDDSFDIDEGHKGTHQFWFAVQTPFAEDGASSGHDNGGEWDGTTGTIVDSTANSSPTIYNATFIGAGTTAPVGNDKGNNAIYIDDRFAGKVYNSVFDDYREHLIESSSDGPGTGLTFAYNTIGRFGGGSYTGSNASNLTFLNGAGAANTFFNASGSPINGNSNGGTNPMYRSYSRDGFNELLALDPRPASGSPLWTNKLQSGAPVATTYRGAFGADNWAAGWTSFSASGILLGEAPTTGGGEAPFADVDNDGISDTLEATAELQALGFSVGVNDSALFDSIYTESSILDLVTDSQVILQAEGSNVELALPVYKSGDLNEWTPAGDLQLTLPMEGNKQFYRIDVNGAQ</sequence>